<gene>
    <name evidence="2" type="primary">ALKBH2</name>
</gene>
<evidence type="ECO:0000256" key="1">
    <source>
        <dbReference type="SAM" id="MobiDB-lite"/>
    </source>
</evidence>
<accession>A0A8D2CMK4</accession>
<proteinExistence type="predicted"/>
<evidence type="ECO:0000313" key="3">
    <source>
        <dbReference type="Proteomes" id="UP000694564"/>
    </source>
</evidence>
<reference evidence="2" key="2">
    <citation type="submission" date="2025-09" db="UniProtKB">
        <authorList>
            <consortium name="Ensembl"/>
        </authorList>
    </citation>
    <scope>IDENTIFICATION</scope>
</reference>
<reference evidence="2" key="1">
    <citation type="submission" date="2025-08" db="UniProtKB">
        <authorList>
            <consortium name="Ensembl"/>
        </authorList>
    </citation>
    <scope>IDENTIFICATION</scope>
</reference>
<dbReference type="AlphaFoldDB" id="A0A8D2CMK4"/>
<feature type="region of interest" description="Disordered" evidence="1">
    <location>
        <begin position="1"/>
        <end position="40"/>
    </location>
</feature>
<feature type="region of interest" description="Disordered" evidence="1">
    <location>
        <begin position="98"/>
        <end position="134"/>
    </location>
</feature>
<dbReference type="OrthoDB" id="445341at2759"/>
<name>A0A8D2CMK4_SCIVU</name>
<dbReference type="Ensembl" id="ENSSVLT00005006623.1">
    <property type="protein sequence ID" value="ENSSVLP00005005949.1"/>
    <property type="gene ID" value="ENSSVLG00005004814.1"/>
</dbReference>
<protein>
    <submittedName>
        <fullName evidence="2">AlkB homolog 2, alpha-ketoglutarate dependent dioxygenase</fullName>
    </submittedName>
</protein>
<organism evidence="2 3">
    <name type="scientific">Sciurus vulgaris</name>
    <name type="common">Eurasian red squirrel</name>
    <dbReference type="NCBI Taxonomy" id="55149"/>
    <lineage>
        <taxon>Eukaryota</taxon>
        <taxon>Metazoa</taxon>
        <taxon>Chordata</taxon>
        <taxon>Craniata</taxon>
        <taxon>Vertebrata</taxon>
        <taxon>Euteleostomi</taxon>
        <taxon>Mammalia</taxon>
        <taxon>Eutheria</taxon>
        <taxon>Euarchontoglires</taxon>
        <taxon>Glires</taxon>
        <taxon>Rodentia</taxon>
        <taxon>Sciuromorpha</taxon>
        <taxon>Sciuridae</taxon>
        <taxon>Sciurinae</taxon>
        <taxon>Sciurini</taxon>
        <taxon>Sciurus</taxon>
    </lineage>
</organism>
<keyword evidence="3" id="KW-1185">Reference proteome</keyword>
<dbReference type="Proteomes" id="UP000694564">
    <property type="component" value="Chromosome 8"/>
</dbReference>
<feature type="compositionally biased region" description="Basic and acidic residues" evidence="1">
    <location>
        <begin position="1"/>
        <end position="14"/>
    </location>
</feature>
<dbReference type="GeneTree" id="ENSGT00940000159009"/>
<sequence>MDRFLKGEEQEQTRRKGATLGEDEGCPRKRPRGETPGNATRLAVPNWRHIRAEGLDCDYMVLFGKAEADEIFQQLEEKVEYFAGTKMAVTTLGSIETTRENWRPGAPSPPSPLVPAGTSASGTRTPEGRAPAGGWRWSACSWPMEAY</sequence>
<evidence type="ECO:0000313" key="2">
    <source>
        <dbReference type="Ensembl" id="ENSSVLP00005005949.1"/>
    </source>
</evidence>